<evidence type="ECO:0000313" key="2">
    <source>
        <dbReference type="WBParaSite" id="JU765_v2.g6576.t1"/>
    </source>
</evidence>
<dbReference type="WBParaSite" id="JU765_v2.g6576.t1">
    <property type="protein sequence ID" value="JU765_v2.g6576.t1"/>
    <property type="gene ID" value="JU765_v2.g6576"/>
</dbReference>
<sequence length="729" mass="80733">MEVEKPSNIAEISSSKPLIDESNGTTTLSDSLPSTSDIQPVQPSASSQQHVLPIRQGTMPVLQQTGQVYIGPGAKKEAQVLGLGLNALHRSEKADFDRAKRFAMDQSIKFVMEKQQAAHRENQQKVAMYAQALSLMARVYIGSISFEVREDSIRETFSQFGPVKSINMSFDGSTGHHKGYAFLEFEVPEGALLAQEGMNGIILGGRNIKVERGRVQLQLGRPQTMPQAQPIIDMIMTEARKFHRVYVASVHEDLAESDLRDVFSSFGTILKCQLAKSPSGRHRGFGYIEFDTAKAAQDAIAGMNMFDLGGKLMRVGKCITPPEALSYIVPNTQQALPTAAAMAAAAITARIQAQEVAAKSGKKLSPERSPSPIRKRNSRKKKRNREKSPEKLSITNGTNPNGLKSTRFGEKAIEAPPPMIFDPLAGKTDQDKPKPIEIPNKPHHRPTFAPAATIEVKVDDKPPPKKSKDILSRIKLQPTMKPGEKATFSTHLTTLPEKNVFDDDTTTGTQLSLTNGQTESITNTSSSKALSLIEETKKSKQVALINKSLTSNLNDSTSSSSTKPLFKRKKKQIKQSKGPQLNSVQALEAATRAGALSDEIRQAGIENDEQPLSSMEISEIRGNDARHLLMKKLMRSEQTRVMLLKNMVLPEEVDEFLQQEVKEECEKYGNVLDVTIVQVRGEIRIFVRYEKMDDATNARNVFDKRWFNGKQIEAIPYDEELLIHEDYLG</sequence>
<protein>
    <submittedName>
        <fullName evidence="2">RRM domain-containing protein</fullName>
    </submittedName>
</protein>
<evidence type="ECO:0000313" key="1">
    <source>
        <dbReference type="Proteomes" id="UP000887576"/>
    </source>
</evidence>
<organism evidence="1 2">
    <name type="scientific">Panagrolaimus sp. JU765</name>
    <dbReference type="NCBI Taxonomy" id="591449"/>
    <lineage>
        <taxon>Eukaryota</taxon>
        <taxon>Metazoa</taxon>
        <taxon>Ecdysozoa</taxon>
        <taxon>Nematoda</taxon>
        <taxon>Chromadorea</taxon>
        <taxon>Rhabditida</taxon>
        <taxon>Tylenchina</taxon>
        <taxon>Panagrolaimomorpha</taxon>
        <taxon>Panagrolaimoidea</taxon>
        <taxon>Panagrolaimidae</taxon>
        <taxon>Panagrolaimus</taxon>
    </lineage>
</organism>
<accession>A0AC34RG00</accession>
<proteinExistence type="predicted"/>
<reference evidence="2" key="1">
    <citation type="submission" date="2022-11" db="UniProtKB">
        <authorList>
            <consortium name="WormBaseParasite"/>
        </authorList>
    </citation>
    <scope>IDENTIFICATION</scope>
</reference>
<name>A0AC34RG00_9BILA</name>
<dbReference type="Proteomes" id="UP000887576">
    <property type="component" value="Unplaced"/>
</dbReference>